<feature type="transmembrane region" description="Helical" evidence="10">
    <location>
        <begin position="65"/>
        <end position="86"/>
    </location>
</feature>
<evidence type="ECO:0000256" key="1">
    <source>
        <dbReference type="ARBA" id="ARBA00004651"/>
    </source>
</evidence>
<keyword evidence="5" id="KW-0297">G-protein coupled receptor</keyword>
<name>A0ABM1ABQ9_APLCA</name>
<proteinExistence type="predicted"/>
<gene>
    <name evidence="12" type="primary">LOC101858312</name>
</gene>
<keyword evidence="7" id="KW-0675">Receptor</keyword>
<sequence length="210" mass="22712">MTDILTSAPPLSLDTPPLSLDAPPNTSLGASYNLTGSDVVTLADDWLNGTDVMNGTAQGNLSKSILFPSIMFFIGVVGNVAALIILTVKPSKHSRSTAFYHMVKALAWTDLLGIVCSTPVVLVMYINKEDVLKTELVIRAISTRPTQHPACTVRVIVNQVMLAGRDDVTAGGMDDAVDLWTVRLASVNQLLDPWVYIISRVTCCRGNRRE</sequence>
<dbReference type="Proteomes" id="UP000694888">
    <property type="component" value="Unplaced"/>
</dbReference>
<evidence type="ECO:0000256" key="5">
    <source>
        <dbReference type="ARBA" id="ARBA00023040"/>
    </source>
</evidence>
<accession>A0ABM1ABQ9</accession>
<keyword evidence="2" id="KW-1003">Cell membrane</keyword>
<dbReference type="GeneID" id="101858312"/>
<evidence type="ECO:0000256" key="3">
    <source>
        <dbReference type="ARBA" id="ARBA00022692"/>
    </source>
</evidence>
<organism evidence="11 12">
    <name type="scientific">Aplysia californica</name>
    <name type="common">California sea hare</name>
    <dbReference type="NCBI Taxonomy" id="6500"/>
    <lineage>
        <taxon>Eukaryota</taxon>
        <taxon>Metazoa</taxon>
        <taxon>Spiralia</taxon>
        <taxon>Lophotrochozoa</taxon>
        <taxon>Mollusca</taxon>
        <taxon>Gastropoda</taxon>
        <taxon>Heterobranchia</taxon>
        <taxon>Euthyneura</taxon>
        <taxon>Tectipleura</taxon>
        <taxon>Aplysiida</taxon>
        <taxon>Aplysioidea</taxon>
        <taxon>Aplysiidae</taxon>
        <taxon>Aplysia</taxon>
    </lineage>
</organism>
<dbReference type="PANTHER" id="PTHR11866:SF16">
    <property type="entry name" value="PROSTAGLANDIN E2 RECEPTOR EP4 SUBTYPE-LIKE PROTEIN"/>
    <property type="match status" value="1"/>
</dbReference>
<dbReference type="SUPFAM" id="SSF81321">
    <property type="entry name" value="Family A G protein-coupled receptor-like"/>
    <property type="match status" value="1"/>
</dbReference>
<keyword evidence="9" id="KW-0807">Transducer</keyword>
<comment type="subcellular location">
    <subcellularLocation>
        <location evidence="1">Cell membrane</location>
        <topology evidence="1">Multi-pass membrane protein</topology>
    </subcellularLocation>
</comment>
<evidence type="ECO:0000256" key="4">
    <source>
        <dbReference type="ARBA" id="ARBA00022989"/>
    </source>
</evidence>
<keyword evidence="4 10" id="KW-1133">Transmembrane helix</keyword>
<keyword evidence="11" id="KW-1185">Reference proteome</keyword>
<evidence type="ECO:0000256" key="7">
    <source>
        <dbReference type="ARBA" id="ARBA00023170"/>
    </source>
</evidence>
<evidence type="ECO:0000256" key="2">
    <source>
        <dbReference type="ARBA" id="ARBA00022475"/>
    </source>
</evidence>
<evidence type="ECO:0000256" key="6">
    <source>
        <dbReference type="ARBA" id="ARBA00023136"/>
    </source>
</evidence>
<keyword evidence="6 10" id="KW-0472">Membrane</keyword>
<evidence type="ECO:0000256" key="9">
    <source>
        <dbReference type="ARBA" id="ARBA00023224"/>
    </source>
</evidence>
<evidence type="ECO:0000313" key="11">
    <source>
        <dbReference type="Proteomes" id="UP000694888"/>
    </source>
</evidence>
<dbReference type="InterPro" id="IPR008365">
    <property type="entry name" value="Prostanoid_rcpt"/>
</dbReference>
<dbReference type="RefSeq" id="XP_012944666.2">
    <property type="nucleotide sequence ID" value="XM_013089212.2"/>
</dbReference>
<feature type="transmembrane region" description="Helical" evidence="10">
    <location>
        <begin position="106"/>
        <end position="126"/>
    </location>
</feature>
<evidence type="ECO:0000313" key="12">
    <source>
        <dbReference type="RefSeq" id="XP_012944666.2"/>
    </source>
</evidence>
<keyword evidence="8" id="KW-0325">Glycoprotein</keyword>
<evidence type="ECO:0000256" key="8">
    <source>
        <dbReference type="ARBA" id="ARBA00023180"/>
    </source>
</evidence>
<protein>
    <submittedName>
        <fullName evidence="12">Uncharacterized protein LOC101858312</fullName>
    </submittedName>
</protein>
<reference evidence="12" key="1">
    <citation type="submission" date="2025-08" db="UniProtKB">
        <authorList>
            <consortium name="RefSeq"/>
        </authorList>
    </citation>
    <scope>IDENTIFICATION</scope>
</reference>
<evidence type="ECO:0000256" key="10">
    <source>
        <dbReference type="SAM" id="Phobius"/>
    </source>
</evidence>
<keyword evidence="3 10" id="KW-0812">Transmembrane</keyword>
<dbReference type="Gene3D" id="1.20.1070.10">
    <property type="entry name" value="Rhodopsin 7-helix transmembrane proteins"/>
    <property type="match status" value="1"/>
</dbReference>
<dbReference type="PANTHER" id="PTHR11866">
    <property type="entry name" value="G-PROTEIN COUPLED RECEPTOR FAMILY 1 MEMBER"/>
    <property type="match status" value="1"/>
</dbReference>